<keyword evidence="3" id="KW-0068">Autocatalytic cleavage</keyword>
<dbReference type="SUPFAM" id="SSF56276">
    <property type="entry name" value="S-adenosylmethionine decarboxylase"/>
    <property type="match status" value="1"/>
</dbReference>
<keyword evidence="6" id="KW-0865">Zymogen</keyword>
<dbReference type="AlphaFoldDB" id="A0A0G1V3A6"/>
<evidence type="ECO:0000256" key="5">
    <source>
        <dbReference type="ARBA" id="ARBA00023115"/>
    </source>
</evidence>
<evidence type="ECO:0000256" key="1">
    <source>
        <dbReference type="ARBA" id="ARBA00001928"/>
    </source>
</evidence>
<dbReference type="Pfam" id="PF02675">
    <property type="entry name" value="AdoMet_dc"/>
    <property type="match status" value="1"/>
</dbReference>
<dbReference type="Gene3D" id="3.30.160.750">
    <property type="match status" value="1"/>
</dbReference>
<evidence type="ECO:0000256" key="6">
    <source>
        <dbReference type="ARBA" id="ARBA00023145"/>
    </source>
</evidence>
<dbReference type="Proteomes" id="UP000034637">
    <property type="component" value="Unassembled WGS sequence"/>
</dbReference>
<keyword evidence="8" id="KW-0704">Schiff base</keyword>
<evidence type="ECO:0000256" key="3">
    <source>
        <dbReference type="ARBA" id="ARBA00022813"/>
    </source>
</evidence>
<keyword evidence="4" id="KW-0745">Spermidine biosynthesis</keyword>
<protein>
    <recommendedName>
        <fullName evidence="12">S-adenosylmethionine decarboxylase proenzyme</fullName>
    </recommendedName>
</protein>
<comment type="caution">
    <text evidence="10">The sequence shown here is derived from an EMBL/GenBank/DDBJ whole genome shotgun (WGS) entry which is preliminary data.</text>
</comment>
<evidence type="ECO:0008006" key="12">
    <source>
        <dbReference type="Google" id="ProtNLM"/>
    </source>
</evidence>
<dbReference type="EMBL" id="LCPP01000003">
    <property type="protein sequence ID" value="KKW00886.1"/>
    <property type="molecule type" value="Genomic_DNA"/>
</dbReference>
<organism evidence="10 11">
    <name type="scientific">Candidatus Amesbacteria bacterium GW2011_GWA1_48_9</name>
    <dbReference type="NCBI Taxonomy" id="1618355"/>
    <lineage>
        <taxon>Bacteria</taxon>
        <taxon>Candidatus Amesiibacteriota</taxon>
    </lineage>
</organism>
<dbReference type="GO" id="GO:0008295">
    <property type="term" value="P:spermidine biosynthetic process"/>
    <property type="evidence" value="ECO:0007669"/>
    <property type="project" value="UniProtKB-KW"/>
</dbReference>
<evidence type="ECO:0000256" key="7">
    <source>
        <dbReference type="ARBA" id="ARBA00023239"/>
    </source>
</evidence>
<sequence>MLHTWPEESYLKIDLLTCVKREKSQIEAEINEIFEAKSVKVFNIEKPIGLISK</sequence>
<evidence type="ECO:0000256" key="8">
    <source>
        <dbReference type="ARBA" id="ARBA00023270"/>
    </source>
</evidence>
<dbReference type="InterPro" id="IPR016067">
    <property type="entry name" value="S-AdoMet_deCO2ase_core"/>
</dbReference>
<accession>A0A0G1V3A6</accession>
<reference evidence="10 11" key="1">
    <citation type="journal article" date="2015" name="Nature">
        <title>rRNA introns, odd ribosomes, and small enigmatic genomes across a large radiation of phyla.</title>
        <authorList>
            <person name="Brown C.T."/>
            <person name="Hug L.A."/>
            <person name="Thomas B.C."/>
            <person name="Sharon I."/>
            <person name="Castelle C.J."/>
            <person name="Singh A."/>
            <person name="Wilkins M.J."/>
            <person name="Williams K.H."/>
            <person name="Banfield J.F."/>
        </authorList>
    </citation>
    <scope>NUCLEOTIDE SEQUENCE [LARGE SCALE GENOMIC DNA]</scope>
</reference>
<evidence type="ECO:0000256" key="4">
    <source>
        <dbReference type="ARBA" id="ARBA00023066"/>
    </source>
</evidence>
<keyword evidence="7" id="KW-0456">Lyase</keyword>
<evidence type="ECO:0000313" key="10">
    <source>
        <dbReference type="EMBL" id="KKW00886.1"/>
    </source>
</evidence>
<proteinExistence type="predicted"/>
<comment type="cofactor">
    <cofactor evidence="1">
        <name>pyruvate</name>
        <dbReference type="ChEBI" id="CHEBI:15361"/>
    </cofactor>
</comment>
<dbReference type="InterPro" id="IPR042286">
    <property type="entry name" value="AdoMetDC_C"/>
</dbReference>
<evidence type="ECO:0000256" key="2">
    <source>
        <dbReference type="ARBA" id="ARBA00022793"/>
    </source>
</evidence>
<evidence type="ECO:0000313" key="11">
    <source>
        <dbReference type="Proteomes" id="UP000034637"/>
    </source>
</evidence>
<name>A0A0G1V3A6_9BACT</name>
<gene>
    <name evidence="10" type="ORF">UY33_C0003G0014</name>
</gene>
<dbReference type="GO" id="GO:0004014">
    <property type="term" value="F:adenosylmethionine decarboxylase activity"/>
    <property type="evidence" value="ECO:0007669"/>
    <property type="project" value="InterPro"/>
</dbReference>
<keyword evidence="9" id="KW-0670">Pyruvate</keyword>
<keyword evidence="5" id="KW-0620">Polyamine biosynthesis</keyword>
<keyword evidence="2" id="KW-0210">Decarboxylase</keyword>
<dbReference type="InterPro" id="IPR003826">
    <property type="entry name" value="AdoMetDC_fam_prok"/>
</dbReference>
<evidence type="ECO:0000256" key="9">
    <source>
        <dbReference type="ARBA" id="ARBA00023317"/>
    </source>
</evidence>